<dbReference type="Proteomes" id="UP000236248">
    <property type="component" value="Chromosome NCAV"/>
</dbReference>
<evidence type="ECO:0000313" key="1">
    <source>
        <dbReference type="EMBL" id="SPC34309.1"/>
    </source>
</evidence>
<proteinExistence type="predicted"/>
<dbReference type="RefSeq" id="WP_103287012.1">
    <property type="nucleotide sequence ID" value="NZ_LT981265.1"/>
</dbReference>
<dbReference type="GeneID" id="41595150"/>
<reference evidence="2" key="1">
    <citation type="submission" date="2018-01" db="EMBL/GenBank/DDBJ databases">
        <authorList>
            <person name="Kerou L M."/>
        </authorList>
    </citation>
    <scope>NUCLEOTIDE SEQUENCE [LARGE SCALE GENOMIC DNA]</scope>
    <source>
        <strain evidence="2">SCU2</strain>
    </source>
</reference>
<accession>A0A2K5ARS9</accession>
<gene>
    <name evidence="1" type="ORF">NCAV_1134</name>
</gene>
<evidence type="ECO:0000313" key="2">
    <source>
        <dbReference type="Proteomes" id="UP000236248"/>
    </source>
</evidence>
<dbReference type="EMBL" id="LT981265">
    <property type="protein sequence ID" value="SPC34309.1"/>
    <property type="molecule type" value="Genomic_DNA"/>
</dbReference>
<protein>
    <submittedName>
        <fullName evidence="1">Uncharacterized protein</fullName>
    </submittedName>
</protein>
<name>A0A2K5ARS9_9ARCH</name>
<dbReference type="AlphaFoldDB" id="A0A2K5ARS9"/>
<organism evidence="1 2">
    <name type="scientific">Candidatus Nitrosocaldus cavascurensis</name>
    <dbReference type="NCBI Taxonomy" id="2058097"/>
    <lineage>
        <taxon>Archaea</taxon>
        <taxon>Nitrososphaerota</taxon>
        <taxon>Nitrososphaeria</taxon>
        <taxon>Candidatus Nitrosocaldales</taxon>
        <taxon>Candidatus Nitrosocaldaceae</taxon>
        <taxon>Candidatus Nitrosocaldus</taxon>
    </lineage>
</organism>
<dbReference type="KEGG" id="ncv:NCAV_1134"/>
<sequence>MHKLDDAKTGIINEIQIIRKDIRSVLDERLGRIEEDIAKIKTRYGMIRSNPIEYNKSSIYIPPST</sequence>
<keyword evidence="2" id="KW-1185">Reference proteome</keyword>